<dbReference type="InterPro" id="IPR023459">
    <property type="entry name" value="Tscrpt_elong_fac_GreA/B_fam"/>
</dbReference>
<dbReference type="GO" id="GO:0070063">
    <property type="term" value="F:RNA polymerase binding"/>
    <property type="evidence" value="ECO:0007669"/>
    <property type="project" value="InterPro"/>
</dbReference>
<feature type="domain" description="Transcription elongation factor GreA/GreB C-terminal" evidence="1">
    <location>
        <begin position="56"/>
        <end position="127"/>
    </location>
</feature>
<keyword evidence="3" id="KW-1185">Reference proteome</keyword>
<evidence type="ECO:0000313" key="3">
    <source>
        <dbReference type="Proteomes" id="UP000216020"/>
    </source>
</evidence>
<dbReference type="EMBL" id="NEVM01000002">
    <property type="protein sequence ID" value="OZI35027.1"/>
    <property type="molecule type" value="Genomic_DNA"/>
</dbReference>
<proteinExistence type="predicted"/>
<organism evidence="2 3">
    <name type="scientific">Bordetella genomosp. 10</name>
    <dbReference type="NCBI Taxonomy" id="1416804"/>
    <lineage>
        <taxon>Bacteria</taxon>
        <taxon>Pseudomonadati</taxon>
        <taxon>Pseudomonadota</taxon>
        <taxon>Betaproteobacteria</taxon>
        <taxon>Burkholderiales</taxon>
        <taxon>Alcaligenaceae</taxon>
        <taxon>Bordetella</taxon>
    </lineage>
</organism>
<evidence type="ECO:0000313" key="2">
    <source>
        <dbReference type="EMBL" id="OZI35027.1"/>
    </source>
</evidence>
<protein>
    <recommendedName>
        <fullName evidence="1">Transcription elongation factor GreA/GreB C-terminal domain-containing protein</fullName>
    </recommendedName>
</protein>
<sequence>MLAPAQERVMTELDHARLNGMLARLPADGLPPEIEETAYDLVDSAVTVPAQQIDPDIVTMRSRLRLRGDRDGDMVVTLVYPPESDAAAGRISVLSPLGLALIGHRVGQLIQWQGPDRATHRATLAEILYQPEAAKDFGV</sequence>
<dbReference type="Gene3D" id="3.10.50.30">
    <property type="entry name" value="Transcription elongation factor, GreA/GreB, C-terminal domain"/>
    <property type="match status" value="1"/>
</dbReference>
<dbReference type="Proteomes" id="UP000216020">
    <property type="component" value="Unassembled WGS sequence"/>
</dbReference>
<dbReference type="SUPFAM" id="SSF54534">
    <property type="entry name" value="FKBP-like"/>
    <property type="match status" value="1"/>
</dbReference>
<evidence type="ECO:0000259" key="1">
    <source>
        <dbReference type="Pfam" id="PF01272"/>
    </source>
</evidence>
<name>A0A261SDH4_9BORD</name>
<dbReference type="Pfam" id="PF01272">
    <property type="entry name" value="GreA_GreB"/>
    <property type="match status" value="1"/>
</dbReference>
<dbReference type="OrthoDB" id="192847at2"/>
<dbReference type="GO" id="GO:0006354">
    <property type="term" value="P:DNA-templated transcription elongation"/>
    <property type="evidence" value="ECO:0007669"/>
    <property type="project" value="TreeGrafter"/>
</dbReference>
<accession>A0A261SDH4</accession>
<dbReference type="GO" id="GO:0032784">
    <property type="term" value="P:regulation of DNA-templated transcription elongation"/>
    <property type="evidence" value="ECO:0007669"/>
    <property type="project" value="InterPro"/>
</dbReference>
<dbReference type="InterPro" id="IPR036953">
    <property type="entry name" value="GreA/GreB_C_sf"/>
</dbReference>
<dbReference type="AlphaFoldDB" id="A0A261SDH4"/>
<comment type="caution">
    <text evidence="2">The sequence shown here is derived from an EMBL/GenBank/DDBJ whole genome shotgun (WGS) entry which is preliminary data.</text>
</comment>
<dbReference type="PANTHER" id="PTHR30437:SF5">
    <property type="entry name" value="REGULATOR OF NUCLEOSIDE DIPHOSPHATE KINASE"/>
    <property type="match status" value="1"/>
</dbReference>
<dbReference type="GO" id="GO:0003677">
    <property type="term" value="F:DNA binding"/>
    <property type="evidence" value="ECO:0007669"/>
    <property type="project" value="InterPro"/>
</dbReference>
<gene>
    <name evidence="2" type="ORF">CAL29_11265</name>
</gene>
<reference evidence="3" key="1">
    <citation type="submission" date="2017-05" db="EMBL/GenBank/DDBJ databases">
        <title>Complete and WGS of Bordetella genogroups.</title>
        <authorList>
            <person name="Spilker T."/>
            <person name="Lipuma J."/>
        </authorList>
    </citation>
    <scope>NUCLEOTIDE SEQUENCE [LARGE SCALE GENOMIC DNA]</scope>
    <source>
        <strain evidence="3">AU16122</strain>
    </source>
</reference>
<dbReference type="InterPro" id="IPR001437">
    <property type="entry name" value="Tscrpt_elong_fac_GreA/B_C"/>
</dbReference>
<dbReference type="PANTHER" id="PTHR30437">
    <property type="entry name" value="TRANSCRIPTION ELONGATION FACTOR GREA"/>
    <property type="match status" value="1"/>
</dbReference>